<reference evidence="1 2" key="1">
    <citation type="submission" date="2023-01" db="EMBL/GenBank/DDBJ databases">
        <title>Analysis of 21 Apiospora genomes using comparative genomics revels a genus with tremendous synthesis potential of carbohydrate active enzymes and secondary metabolites.</title>
        <authorList>
            <person name="Sorensen T."/>
        </authorList>
    </citation>
    <scope>NUCLEOTIDE SEQUENCE [LARGE SCALE GENOMIC DNA]</scope>
    <source>
        <strain evidence="1 2">CBS 83171</strain>
    </source>
</reference>
<gene>
    <name evidence="1" type="ORF">PG996_009200</name>
</gene>
<accession>A0ABR1UMI2</accession>
<evidence type="ECO:0000313" key="2">
    <source>
        <dbReference type="Proteomes" id="UP001446871"/>
    </source>
</evidence>
<comment type="caution">
    <text evidence="1">The sequence shown here is derived from an EMBL/GenBank/DDBJ whole genome shotgun (WGS) entry which is preliminary data.</text>
</comment>
<proteinExistence type="predicted"/>
<dbReference type="Proteomes" id="UP001446871">
    <property type="component" value="Unassembled WGS sequence"/>
</dbReference>
<name>A0ABR1UMI2_9PEZI</name>
<dbReference type="InterPro" id="IPR038883">
    <property type="entry name" value="AN11006-like"/>
</dbReference>
<sequence length="238" mass="27093">MHVLPFPAEIRQMIYEELLVHRGRGIEIVTEKRWAHRPPVPVGYSAGRVGAALWGLGPSILRVSRQTHAEASFVLYARNRFDLRSNAARLGMLHMYYHSYYTAYRVLESSEELVAAFARGIGPRHAGLVRHISITFPSLSCFDLSGLIRLQYDMKKGSTMLDLIGPAYPNLENIDLCLFDNLYHDHDDSDVKADLAFIDTKLRAMPSLKSIVLPYTGYQIDTVLYKQMMDQEWKVTSS</sequence>
<dbReference type="PANTHER" id="PTHR42085:SF4">
    <property type="entry name" value="F-BOX DOMAIN-CONTAINING PROTEIN"/>
    <property type="match status" value="1"/>
</dbReference>
<protein>
    <submittedName>
        <fullName evidence="1">Uncharacterized protein</fullName>
    </submittedName>
</protein>
<organism evidence="1 2">
    <name type="scientific">Apiospora saccharicola</name>
    <dbReference type="NCBI Taxonomy" id="335842"/>
    <lineage>
        <taxon>Eukaryota</taxon>
        <taxon>Fungi</taxon>
        <taxon>Dikarya</taxon>
        <taxon>Ascomycota</taxon>
        <taxon>Pezizomycotina</taxon>
        <taxon>Sordariomycetes</taxon>
        <taxon>Xylariomycetidae</taxon>
        <taxon>Amphisphaeriales</taxon>
        <taxon>Apiosporaceae</taxon>
        <taxon>Apiospora</taxon>
    </lineage>
</organism>
<dbReference type="EMBL" id="JAQQWM010000006">
    <property type="protein sequence ID" value="KAK8059270.1"/>
    <property type="molecule type" value="Genomic_DNA"/>
</dbReference>
<keyword evidence="2" id="KW-1185">Reference proteome</keyword>
<evidence type="ECO:0000313" key="1">
    <source>
        <dbReference type="EMBL" id="KAK8059270.1"/>
    </source>
</evidence>
<dbReference type="PANTHER" id="PTHR42085">
    <property type="entry name" value="F-BOX DOMAIN-CONTAINING PROTEIN"/>
    <property type="match status" value="1"/>
</dbReference>